<evidence type="ECO:0008006" key="4">
    <source>
        <dbReference type="Google" id="ProtNLM"/>
    </source>
</evidence>
<keyword evidence="3" id="KW-1185">Reference proteome</keyword>
<protein>
    <recommendedName>
        <fullName evidence="4">Alpha/beta hydrolase</fullName>
    </recommendedName>
</protein>
<reference evidence="2 3" key="1">
    <citation type="submission" date="2016-01" db="EMBL/GenBank/DDBJ databases">
        <title>The new phylogeny of the genus Mycobacterium.</title>
        <authorList>
            <person name="Tarcisio F."/>
            <person name="Conor M."/>
            <person name="Antonella G."/>
            <person name="Elisabetta G."/>
            <person name="Giulia F.S."/>
            <person name="Sara T."/>
            <person name="Anna F."/>
            <person name="Clotilde B."/>
            <person name="Roberto B."/>
            <person name="Veronica D.S."/>
            <person name="Fabio R."/>
            <person name="Monica P."/>
            <person name="Olivier J."/>
            <person name="Enrico T."/>
            <person name="Nicola S."/>
        </authorList>
    </citation>
    <scope>NUCLEOTIDE SEQUENCE [LARGE SCALE GENOMIC DNA]</scope>
    <source>
        <strain evidence="2 3">DSM 44572</strain>
    </source>
</reference>
<name>A0A1X1YYR6_9MYCO</name>
<feature type="region of interest" description="Disordered" evidence="1">
    <location>
        <begin position="1"/>
        <end position="37"/>
    </location>
</feature>
<dbReference type="STRING" id="153971.AWC19_22635"/>
<dbReference type="EMBL" id="LQPJ01000156">
    <property type="protein sequence ID" value="ORW16248.1"/>
    <property type="molecule type" value="Genomic_DNA"/>
</dbReference>
<dbReference type="AlphaFoldDB" id="A0A1X1YYR6"/>
<comment type="caution">
    <text evidence="2">The sequence shown here is derived from an EMBL/GenBank/DDBJ whole genome shotgun (WGS) entry which is preliminary data.</text>
</comment>
<dbReference type="Proteomes" id="UP000193529">
    <property type="component" value="Unassembled WGS sequence"/>
</dbReference>
<organism evidence="2 3">
    <name type="scientific">Mycobacterium palustre</name>
    <dbReference type="NCBI Taxonomy" id="153971"/>
    <lineage>
        <taxon>Bacteria</taxon>
        <taxon>Bacillati</taxon>
        <taxon>Actinomycetota</taxon>
        <taxon>Actinomycetes</taxon>
        <taxon>Mycobacteriales</taxon>
        <taxon>Mycobacteriaceae</taxon>
        <taxon>Mycobacterium</taxon>
        <taxon>Mycobacterium simiae complex</taxon>
    </lineage>
</organism>
<evidence type="ECO:0000313" key="3">
    <source>
        <dbReference type="Proteomes" id="UP000193529"/>
    </source>
</evidence>
<evidence type="ECO:0000256" key="1">
    <source>
        <dbReference type="SAM" id="MobiDB-lite"/>
    </source>
</evidence>
<accession>A0A1X1YYR6</accession>
<dbReference type="RefSeq" id="WP_245849385.1">
    <property type="nucleotide sequence ID" value="NZ_JACKRZ010000005.1"/>
</dbReference>
<evidence type="ECO:0000313" key="2">
    <source>
        <dbReference type="EMBL" id="ORW16248.1"/>
    </source>
</evidence>
<gene>
    <name evidence="2" type="ORF">AWC19_22635</name>
</gene>
<proteinExistence type="predicted"/>
<sequence>MGNTAASGRTRRARGPPLLLVHGGTGTRARWSSVRAPPARREAEDVAAVAEAVGGDVYT</sequence>